<name>A0A9N9RUH1_9DIPT</name>
<dbReference type="EMBL" id="OU895878">
    <property type="protein sequence ID" value="CAG9802733.1"/>
    <property type="molecule type" value="Genomic_DNA"/>
</dbReference>
<dbReference type="SMART" id="SM00054">
    <property type="entry name" value="EFh"/>
    <property type="match status" value="2"/>
</dbReference>
<dbReference type="InterPro" id="IPR002048">
    <property type="entry name" value="EF_hand_dom"/>
</dbReference>
<dbReference type="CDD" id="cd00051">
    <property type="entry name" value="EFh"/>
    <property type="match status" value="1"/>
</dbReference>
<keyword evidence="3" id="KW-0106">Calcium</keyword>
<keyword evidence="7" id="KW-1185">Reference proteome</keyword>
<dbReference type="GO" id="GO:0005509">
    <property type="term" value="F:calcium ion binding"/>
    <property type="evidence" value="ECO:0007669"/>
    <property type="project" value="InterPro"/>
</dbReference>
<feature type="region of interest" description="Disordered" evidence="4">
    <location>
        <begin position="61"/>
        <end position="104"/>
    </location>
</feature>
<dbReference type="PANTHER" id="PTHR23055">
    <property type="entry name" value="CALCIUM BINDING PROTEINS"/>
    <property type="match status" value="1"/>
</dbReference>
<evidence type="ECO:0000256" key="4">
    <source>
        <dbReference type="SAM" id="MobiDB-lite"/>
    </source>
</evidence>
<feature type="domain" description="EF-hand" evidence="5">
    <location>
        <begin position="334"/>
        <end position="369"/>
    </location>
</feature>
<gene>
    <name evidence="6" type="ORF">CHIRRI_LOCUS5638</name>
</gene>
<dbReference type="AlphaFoldDB" id="A0A9N9RUH1"/>
<dbReference type="SUPFAM" id="SSF47473">
    <property type="entry name" value="EF-hand"/>
    <property type="match status" value="1"/>
</dbReference>
<dbReference type="PRINTS" id="PR00450">
    <property type="entry name" value="RECOVERIN"/>
</dbReference>
<protein>
    <recommendedName>
        <fullName evidence="5">EF-hand domain-containing protein</fullName>
    </recommendedName>
</protein>
<keyword evidence="2" id="KW-0677">Repeat</keyword>
<evidence type="ECO:0000256" key="2">
    <source>
        <dbReference type="ARBA" id="ARBA00022737"/>
    </source>
</evidence>
<organism evidence="6 7">
    <name type="scientific">Chironomus riparius</name>
    <dbReference type="NCBI Taxonomy" id="315576"/>
    <lineage>
        <taxon>Eukaryota</taxon>
        <taxon>Metazoa</taxon>
        <taxon>Ecdysozoa</taxon>
        <taxon>Arthropoda</taxon>
        <taxon>Hexapoda</taxon>
        <taxon>Insecta</taxon>
        <taxon>Pterygota</taxon>
        <taxon>Neoptera</taxon>
        <taxon>Endopterygota</taxon>
        <taxon>Diptera</taxon>
        <taxon>Nematocera</taxon>
        <taxon>Chironomoidea</taxon>
        <taxon>Chironomidae</taxon>
        <taxon>Chironominae</taxon>
        <taxon>Chironomus</taxon>
    </lineage>
</organism>
<feature type="compositionally biased region" description="Low complexity" evidence="4">
    <location>
        <begin position="61"/>
        <end position="89"/>
    </location>
</feature>
<dbReference type="InterPro" id="IPR011992">
    <property type="entry name" value="EF-hand-dom_pair"/>
</dbReference>
<feature type="domain" description="EF-hand" evidence="5">
    <location>
        <begin position="370"/>
        <end position="405"/>
    </location>
</feature>
<dbReference type="Proteomes" id="UP001153620">
    <property type="component" value="Chromosome 2"/>
</dbReference>
<dbReference type="PANTHER" id="PTHR23055:SF167">
    <property type="entry name" value="EF-HAND DOMAIN-CONTAINING PROTEIN"/>
    <property type="match status" value="1"/>
</dbReference>
<reference evidence="6" key="2">
    <citation type="submission" date="2022-10" db="EMBL/GenBank/DDBJ databases">
        <authorList>
            <consortium name="ENA_rothamsted_submissions"/>
            <consortium name="culmorum"/>
            <person name="King R."/>
        </authorList>
    </citation>
    <scope>NUCLEOTIDE SEQUENCE</scope>
</reference>
<evidence type="ECO:0000313" key="7">
    <source>
        <dbReference type="Proteomes" id="UP001153620"/>
    </source>
</evidence>
<reference evidence="6" key="1">
    <citation type="submission" date="2022-01" db="EMBL/GenBank/DDBJ databases">
        <authorList>
            <person name="King R."/>
        </authorList>
    </citation>
    <scope>NUCLEOTIDE SEQUENCE</scope>
</reference>
<feature type="region of interest" description="Disordered" evidence="4">
    <location>
        <begin position="1"/>
        <end position="22"/>
    </location>
</feature>
<dbReference type="Gene3D" id="1.10.238.10">
    <property type="entry name" value="EF-hand"/>
    <property type="match status" value="1"/>
</dbReference>
<dbReference type="OrthoDB" id="191686at2759"/>
<evidence type="ECO:0000259" key="5">
    <source>
        <dbReference type="PROSITE" id="PS50222"/>
    </source>
</evidence>
<dbReference type="InterPro" id="IPR018247">
    <property type="entry name" value="EF_Hand_1_Ca_BS"/>
</dbReference>
<dbReference type="InterPro" id="IPR028846">
    <property type="entry name" value="Recoverin"/>
</dbReference>
<evidence type="ECO:0000313" key="6">
    <source>
        <dbReference type="EMBL" id="CAG9802733.1"/>
    </source>
</evidence>
<dbReference type="PROSITE" id="PS00018">
    <property type="entry name" value="EF_HAND_1"/>
    <property type="match status" value="1"/>
</dbReference>
<evidence type="ECO:0000256" key="1">
    <source>
        <dbReference type="ARBA" id="ARBA00022723"/>
    </source>
</evidence>
<evidence type="ECO:0000256" key="3">
    <source>
        <dbReference type="ARBA" id="ARBA00022837"/>
    </source>
</evidence>
<accession>A0A9N9RUH1</accession>
<sequence length="441" mass="51821">MGHVKQKKSTSSSTSTPPEPLAIEVNYKDNASSHRENRYPEQLNAEELISQINCSRNINSNANEVTNRNNRNDSNNNSNNNNNNNNNNNTIHQSNQHCNTHDESVDVEKASERRAIRQRPLYRRLFSFIRNLWIGAKFNVGKAGYRCVELHFAALRYVQLFIDYSRFIGYRCVELHFVALRYVQLFIDYSRFIGYRCVELHFVALRYVQLFKDYSGFIGYRCVELHFVALRYVQLFIDYSRFIGYWCVELHFVALRYVQLFIDYSRFIDCELEELEAPQRYRPDSLAQICKTTRFSEPEIKRMYRGFKSHCPNGMVKEDTFKIIYAQFFPQGANTGLYAHYIFNTLDKDHTGTLSFEKFVQGLSILSRGSLEEKLCWTFQLYDINSDGHITREEMSDIVTAVYSLMGHPPEDKVNEETIKERVESMFNVSIYASSMYNHFN</sequence>
<keyword evidence="1" id="KW-0479">Metal-binding</keyword>
<proteinExistence type="predicted"/>
<dbReference type="PROSITE" id="PS50222">
    <property type="entry name" value="EF_HAND_2"/>
    <property type="match status" value="2"/>
</dbReference>